<comment type="similarity">
    <text evidence="2 8 13">Belongs to the glutamyl-tRNA reductase family.</text>
</comment>
<dbReference type="PIRSF" id="PIRSF000445">
    <property type="entry name" value="4pyrrol_synth_GluRdtase"/>
    <property type="match status" value="1"/>
</dbReference>
<dbReference type="InterPro" id="IPR000343">
    <property type="entry name" value="4pyrrol_synth_GluRdtase"/>
</dbReference>
<evidence type="ECO:0000256" key="3">
    <source>
        <dbReference type="ARBA" id="ARBA00012970"/>
    </source>
</evidence>
<comment type="function">
    <text evidence="8">Catalyzes the NADPH-dependent reduction of glutamyl-tRNA(Glu) to glutamate 1-semialdehyde (GSA).</text>
</comment>
<keyword evidence="5 8" id="KW-0560">Oxidoreductase</keyword>
<gene>
    <name evidence="8 17" type="primary">hemA</name>
    <name evidence="17" type="ORF">CPJCM30710_01780</name>
</gene>
<keyword evidence="18" id="KW-1185">Reference proteome</keyword>
<dbReference type="PANTHER" id="PTHR43013:SF1">
    <property type="entry name" value="GLUTAMYL-TRNA REDUCTASE"/>
    <property type="match status" value="1"/>
</dbReference>
<comment type="catalytic activity">
    <reaction evidence="7 8 13">
        <text>(S)-4-amino-5-oxopentanoate + tRNA(Glu) + NADP(+) = L-glutamyl-tRNA(Glu) + NADPH + H(+)</text>
        <dbReference type="Rhea" id="RHEA:12344"/>
        <dbReference type="Rhea" id="RHEA-COMP:9663"/>
        <dbReference type="Rhea" id="RHEA-COMP:9680"/>
        <dbReference type="ChEBI" id="CHEBI:15378"/>
        <dbReference type="ChEBI" id="CHEBI:57501"/>
        <dbReference type="ChEBI" id="CHEBI:57783"/>
        <dbReference type="ChEBI" id="CHEBI:58349"/>
        <dbReference type="ChEBI" id="CHEBI:78442"/>
        <dbReference type="ChEBI" id="CHEBI:78520"/>
        <dbReference type="EC" id="1.2.1.70"/>
    </reaction>
</comment>
<evidence type="ECO:0000256" key="2">
    <source>
        <dbReference type="ARBA" id="ARBA00005916"/>
    </source>
</evidence>
<evidence type="ECO:0000256" key="13">
    <source>
        <dbReference type="RuleBase" id="RU000584"/>
    </source>
</evidence>
<evidence type="ECO:0000259" key="15">
    <source>
        <dbReference type="Pfam" id="PF01488"/>
    </source>
</evidence>
<dbReference type="Gene3D" id="3.40.50.720">
    <property type="entry name" value="NAD(P)-binding Rossmann-like Domain"/>
    <property type="match status" value="1"/>
</dbReference>
<evidence type="ECO:0000313" key="18">
    <source>
        <dbReference type="Proteomes" id="UP000679179"/>
    </source>
</evidence>
<evidence type="ECO:0000256" key="12">
    <source>
        <dbReference type="PIRSR" id="PIRSR000445-4"/>
    </source>
</evidence>
<dbReference type="InterPro" id="IPR018214">
    <property type="entry name" value="GluRdtase_CS"/>
</dbReference>
<dbReference type="SUPFAM" id="SSF69742">
    <property type="entry name" value="Glutamyl tRNA-reductase catalytic, N-terminal domain"/>
    <property type="match status" value="1"/>
</dbReference>
<reference evidence="17" key="1">
    <citation type="submission" date="2021-03" db="EMBL/GenBank/DDBJ databases">
        <title>Taxonomic study of Clostridium polyendosporum from meadow-gley soil under rice.</title>
        <authorList>
            <person name="Kobayashi H."/>
            <person name="Tanizawa Y."/>
            <person name="Yagura M."/>
        </authorList>
    </citation>
    <scope>NUCLEOTIDE SEQUENCE</scope>
    <source>
        <strain evidence="17">JCM 30710</strain>
    </source>
</reference>
<feature type="domain" description="Tetrapyrrole biosynthesis glutamyl-tRNA reductase dimerisation" evidence="14">
    <location>
        <begin position="303"/>
        <end position="397"/>
    </location>
</feature>
<evidence type="ECO:0000256" key="6">
    <source>
        <dbReference type="ARBA" id="ARBA00023244"/>
    </source>
</evidence>
<evidence type="ECO:0000256" key="7">
    <source>
        <dbReference type="ARBA" id="ARBA00047464"/>
    </source>
</evidence>
<feature type="domain" description="Quinate/shikimate 5-dehydrogenase/glutamyl-tRNA reductase" evidence="15">
    <location>
        <begin position="171"/>
        <end position="287"/>
    </location>
</feature>
<dbReference type="AlphaFoldDB" id="A0A919VEV9"/>
<comment type="subunit">
    <text evidence="8">Homodimer.</text>
</comment>
<dbReference type="InterPro" id="IPR036291">
    <property type="entry name" value="NAD(P)-bd_dom_sf"/>
</dbReference>
<feature type="site" description="Important for activity" evidence="8 12">
    <location>
        <position position="91"/>
    </location>
</feature>
<evidence type="ECO:0000256" key="10">
    <source>
        <dbReference type="PIRSR" id="PIRSR000445-2"/>
    </source>
</evidence>
<dbReference type="Proteomes" id="UP000679179">
    <property type="component" value="Unassembled WGS sequence"/>
</dbReference>
<dbReference type="InterPro" id="IPR015895">
    <property type="entry name" value="4pyrrol_synth_GluRdtase_N"/>
</dbReference>
<accession>A0A919VEV9</accession>
<dbReference type="InterPro" id="IPR036343">
    <property type="entry name" value="GluRdtase_N_sf"/>
</dbReference>
<evidence type="ECO:0000256" key="8">
    <source>
        <dbReference type="HAMAP-Rule" id="MF_00087"/>
    </source>
</evidence>
<dbReference type="PANTHER" id="PTHR43013">
    <property type="entry name" value="GLUTAMYL-TRNA REDUCTASE"/>
    <property type="match status" value="1"/>
</dbReference>
<evidence type="ECO:0000256" key="1">
    <source>
        <dbReference type="ARBA" id="ARBA00005059"/>
    </source>
</evidence>
<feature type="binding site" evidence="8 11">
    <location>
        <begin position="177"/>
        <end position="182"/>
    </location>
    <ligand>
        <name>NADP(+)</name>
        <dbReference type="ChEBI" id="CHEBI:58349"/>
    </ligand>
</feature>
<feature type="binding site" evidence="8 10">
    <location>
        <begin position="45"/>
        <end position="48"/>
    </location>
    <ligand>
        <name>substrate</name>
    </ligand>
</feature>
<comment type="caution">
    <text evidence="17">The sequence shown here is derived from an EMBL/GenBank/DDBJ whole genome shotgun (WGS) entry which is preliminary data.</text>
</comment>
<dbReference type="Pfam" id="PF00745">
    <property type="entry name" value="GlutR_dimer"/>
    <property type="match status" value="1"/>
</dbReference>
<dbReference type="HAMAP" id="MF_00087">
    <property type="entry name" value="Glu_tRNA_reductase"/>
    <property type="match status" value="1"/>
</dbReference>
<feature type="binding site" evidence="8 10">
    <location>
        <position position="101"/>
    </location>
    <ligand>
        <name>substrate</name>
    </ligand>
</feature>
<evidence type="ECO:0000256" key="9">
    <source>
        <dbReference type="PIRSR" id="PIRSR000445-1"/>
    </source>
</evidence>
<dbReference type="InterPro" id="IPR006151">
    <property type="entry name" value="Shikm_DH/Glu-tRNA_Rdtase"/>
</dbReference>
<comment type="domain">
    <text evidence="8">Possesses an unusual extended V-shaped dimeric structure with each monomer consisting of three distinct domains arranged along a curved 'spinal' alpha-helix. The N-terminal catalytic domain specifically recognizes the glutamate moiety of the substrate. The second domain is the NADPH-binding domain, and the third C-terminal domain is responsible for dimerization.</text>
</comment>
<protein>
    <recommendedName>
        <fullName evidence="3 8">Glutamyl-tRNA reductase</fullName>
        <shortName evidence="8">GluTR</shortName>
        <ecNumber evidence="3 8">1.2.1.70</ecNumber>
    </recommendedName>
</protein>
<feature type="domain" description="Glutamyl-tRNA reductase N-terminal" evidence="16">
    <location>
        <begin position="11"/>
        <end position="147"/>
    </location>
</feature>
<evidence type="ECO:0000313" key="17">
    <source>
        <dbReference type="EMBL" id="GIM27512.1"/>
    </source>
</evidence>
<comment type="pathway">
    <text evidence="1 8 13">Porphyrin-containing compound metabolism; protoporphyrin-IX biosynthesis; 5-aminolevulinate from L-glutamyl-tRNA(Glu): step 1/2.</text>
</comment>
<evidence type="ECO:0000256" key="5">
    <source>
        <dbReference type="ARBA" id="ARBA00023002"/>
    </source>
</evidence>
<feature type="binding site" evidence="8 10">
    <location>
        <position position="112"/>
    </location>
    <ligand>
        <name>substrate</name>
    </ligand>
</feature>
<evidence type="ECO:0000256" key="11">
    <source>
        <dbReference type="PIRSR" id="PIRSR000445-3"/>
    </source>
</evidence>
<dbReference type="GO" id="GO:0050661">
    <property type="term" value="F:NADP binding"/>
    <property type="evidence" value="ECO:0007669"/>
    <property type="project" value="InterPro"/>
</dbReference>
<dbReference type="NCBIfam" id="TIGR01035">
    <property type="entry name" value="hemA"/>
    <property type="match status" value="1"/>
</dbReference>
<dbReference type="InterPro" id="IPR015896">
    <property type="entry name" value="4pyrrol_synth_GluRdtase_dimer"/>
</dbReference>
<feature type="binding site" evidence="8 10">
    <location>
        <begin position="106"/>
        <end position="108"/>
    </location>
    <ligand>
        <name>substrate</name>
    </ligand>
</feature>
<keyword evidence="4 8" id="KW-0521">NADP</keyword>
<sequence>MIQLIGLKKGLDLSIREKLSTRKSHYEYYLKNLLEFCAEAVIISTCNRTEIYFNCERYDDTIVHNIFKVFGWDNDLKEYTFHSKGHDVIKHLMEVVSGFHSKILGEDQILGQVKEAYSYSLKESAVSAELHRLFQEAITCGKEFRTEARMYDIPVSSSSIVVNYGLQHGIKNFMVIGYGEIGSLAVKYLLSSNVSKVYIVVRDPKKIVDLHDKRVHIIGFKDKNEIIEEVECIISCTSAPHYVIKREDIPKEKKLLIFDLAVPRDVEESLAKYPNIELLDIDTISKIDDKNKKLRAERMDSCRGIIKNHIDAYEEWRKLREITPYIKKLKMVSAEVSKDRINTFIHKSSSKNHQELAKKLIKSTSDFYINRAIETLKEAKLEGSEEQCLRIIEKIFRIN</sequence>
<dbReference type="Pfam" id="PF01488">
    <property type="entry name" value="Shikimate_DH"/>
    <property type="match status" value="1"/>
</dbReference>
<organism evidence="17 18">
    <name type="scientific">Clostridium polyendosporum</name>
    <dbReference type="NCBI Taxonomy" id="69208"/>
    <lineage>
        <taxon>Bacteria</taxon>
        <taxon>Bacillati</taxon>
        <taxon>Bacillota</taxon>
        <taxon>Clostridia</taxon>
        <taxon>Eubacteriales</taxon>
        <taxon>Clostridiaceae</taxon>
        <taxon>Clostridium</taxon>
    </lineage>
</organism>
<dbReference type="Pfam" id="PF05201">
    <property type="entry name" value="GlutR_N"/>
    <property type="match status" value="1"/>
</dbReference>
<dbReference type="SUPFAM" id="SSF51735">
    <property type="entry name" value="NAD(P)-binding Rossmann-fold domains"/>
    <property type="match status" value="1"/>
</dbReference>
<dbReference type="Gene3D" id="3.30.460.30">
    <property type="entry name" value="Glutamyl-tRNA reductase, N-terminal domain"/>
    <property type="match status" value="1"/>
</dbReference>
<comment type="miscellaneous">
    <text evidence="8">During catalysis, the active site Cys acts as a nucleophile attacking the alpha-carbonyl group of tRNA-bound glutamate with the formation of a thioester intermediate between enzyme and glutamate, and the concomitant release of tRNA(Glu). The thioester intermediate is finally reduced by direct hydride transfer from NADPH, to form the product GSA.</text>
</comment>
<dbReference type="PROSITE" id="PS00747">
    <property type="entry name" value="GLUTR"/>
    <property type="match status" value="1"/>
</dbReference>
<proteinExistence type="inferred from homology"/>
<dbReference type="GO" id="GO:0008883">
    <property type="term" value="F:glutamyl-tRNA reductase activity"/>
    <property type="evidence" value="ECO:0007669"/>
    <property type="project" value="UniProtKB-UniRule"/>
</dbReference>
<evidence type="ECO:0000259" key="14">
    <source>
        <dbReference type="Pfam" id="PF00745"/>
    </source>
</evidence>
<dbReference type="GO" id="GO:0019353">
    <property type="term" value="P:protoporphyrinogen IX biosynthetic process from glutamate"/>
    <property type="evidence" value="ECO:0007669"/>
    <property type="project" value="TreeGrafter"/>
</dbReference>
<dbReference type="RefSeq" id="WP_212902269.1">
    <property type="nucleotide sequence ID" value="NZ_BOPZ01000001.1"/>
</dbReference>
<feature type="active site" description="Nucleophile" evidence="8 9">
    <location>
        <position position="46"/>
    </location>
</feature>
<dbReference type="EMBL" id="BOPZ01000001">
    <property type="protein sequence ID" value="GIM27512.1"/>
    <property type="molecule type" value="Genomic_DNA"/>
</dbReference>
<dbReference type="EC" id="1.2.1.70" evidence="3 8"/>
<evidence type="ECO:0000256" key="4">
    <source>
        <dbReference type="ARBA" id="ARBA00022857"/>
    </source>
</evidence>
<evidence type="ECO:0000259" key="16">
    <source>
        <dbReference type="Pfam" id="PF05201"/>
    </source>
</evidence>
<keyword evidence="6 8" id="KW-0627">Porphyrin biosynthesis</keyword>
<name>A0A919VEV9_9CLOT</name>